<proteinExistence type="predicted"/>
<accession>A0A1N7JA71</accession>
<name>A0A1N7JA71_9PROT</name>
<keyword evidence="2" id="KW-1185">Reference proteome</keyword>
<dbReference type="EMBL" id="FTOA01000002">
    <property type="protein sequence ID" value="SIS46253.1"/>
    <property type="molecule type" value="Genomic_DNA"/>
</dbReference>
<evidence type="ECO:0008006" key="3">
    <source>
        <dbReference type="Google" id="ProtNLM"/>
    </source>
</evidence>
<organism evidence="1 2">
    <name type="scientific">Insolitispirillum peregrinum</name>
    <dbReference type="NCBI Taxonomy" id="80876"/>
    <lineage>
        <taxon>Bacteria</taxon>
        <taxon>Pseudomonadati</taxon>
        <taxon>Pseudomonadota</taxon>
        <taxon>Alphaproteobacteria</taxon>
        <taxon>Rhodospirillales</taxon>
        <taxon>Novispirillaceae</taxon>
        <taxon>Insolitispirillum</taxon>
    </lineage>
</organism>
<protein>
    <recommendedName>
        <fullName evidence="3">Lipoprotein-attachment site-containing protein</fullName>
    </recommendedName>
</protein>
<dbReference type="STRING" id="80876.SAMN05421779_10227"/>
<evidence type="ECO:0000313" key="2">
    <source>
        <dbReference type="Proteomes" id="UP000185678"/>
    </source>
</evidence>
<dbReference type="Proteomes" id="UP000185678">
    <property type="component" value="Unassembled WGS sequence"/>
</dbReference>
<sequence>MKAGVQLALTLLVVLALAAPLAACGKKSRLEAPEGSTYPRDYPTQ</sequence>
<dbReference type="RefSeq" id="WP_175616980.1">
    <property type="nucleotide sequence ID" value="NZ_FTOA01000002.1"/>
</dbReference>
<gene>
    <name evidence="1" type="ORF">SAMN05421779_10227</name>
</gene>
<dbReference type="AlphaFoldDB" id="A0A1N7JA71"/>
<reference evidence="1 2" key="1">
    <citation type="submission" date="2017-01" db="EMBL/GenBank/DDBJ databases">
        <authorList>
            <person name="Mah S.A."/>
            <person name="Swanson W.J."/>
            <person name="Moy G.W."/>
            <person name="Vacquier V.D."/>
        </authorList>
    </citation>
    <scope>NUCLEOTIDE SEQUENCE [LARGE SCALE GENOMIC DNA]</scope>
    <source>
        <strain evidence="1 2">DSM 11589</strain>
    </source>
</reference>
<evidence type="ECO:0000313" key="1">
    <source>
        <dbReference type="EMBL" id="SIS46253.1"/>
    </source>
</evidence>